<protein>
    <submittedName>
        <fullName evidence="2">DUF4330 domain-containing protein</fullName>
    </submittedName>
</protein>
<dbReference type="InterPro" id="IPR025480">
    <property type="entry name" value="DUF4330"/>
</dbReference>
<sequence length="164" mass="18128">MDKNGNIKGKFNIIDLLVILLLIAVIAGIAVRYGSSVTTAVQSDEEFEYVVKVESVRDFTIDALEKKGKVTDKNSTLDLGEITDVTVEPTEYRSTTADGRIVFAEQPERYTAYVTIRTRGKESDNSYITADSNELSVGRTTEIFSKYVHTSGTIMSVDKLTGEQ</sequence>
<dbReference type="AlphaFoldDB" id="A0A9D1SEL7"/>
<feature type="transmembrane region" description="Helical" evidence="1">
    <location>
        <begin position="12"/>
        <end position="33"/>
    </location>
</feature>
<keyword evidence="1" id="KW-0472">Membrane</keyword>
<accession>A0A9D1SEL7</accession>
<evidence type="ECO:0000313" key="3">
    <source>
        <dbReference type="Proteomes" id="UP000824109"/>
    </source>
</evidence>
<dbReference type="EMBL" id="DVNB01000075">
    <property type="protein sequence ID" value="HIU57574.1"/>
    <property type="molecule type" value="Genomic_DNA"/>
</dbReference>
<gene>
    <name evidence="2" type="ORF">IAA61_07145</name>
</gene>
<reference evidence="2" key="1">
    <citation type="submission" date="2020-10" db="EMBL/GenBank/DDBJ databases">
        <authorList>
            <person name="Gilroy R."/>
        </authorList>
    </citation>
    <scope>NUCLEOTIDE SEQUENCE</scope>
    <source>
        <strain evidence="2">USAMLcec3-3695</strain>
    </source>
</reference>
<comment type="caution">
    <text evidence="2">The sequence shown here is derived from an EMBL/GenBank/DDBJ whole genome shotgun (WGS) entry which is preliminary data.</text>
</comment>
<evidence type="ECO:0000313" key="2">
    <source>
        <dbReference type="EMBL" id="HIU57574.1"/>
    </source>
</evidence>
<reference evidence="2" key="2">
    <citation type="journal article" date="2021" name="PeerJ">
        <title>Extensive microbial diversity within the chicken gut microbiome revealed by metagenomics and culture.</title>
        <authorList>
            <person name="Gilroy R."/>
            <person name="Ravi A."/>
            <person name="Getino M."/>
            <person name="Pursley I."/>
            <person name="Horton D.L."/>
            <person name="Alikhan N.F."/>
            <person name="Baker D."/>
            <person name="Gharbi K."/>
            <person name="Hall N."/>
            <person name="Watson M."/>
            <person name="Adriaenssens E.M."/>
            <person name="Foster-Nyarko E."/>
            <person name="Jarju S."/>
            <person name="Secka A."/>
            <person name="Antonio M."/>
            <person name="Oren A."/>
            <person name="Chaudhuri R.R."/>
            <person name="La Ragione R."/>
            <person name="Hildebrand F."/>
            <person name="Pallen M.J."/>
        </authorList>
    </citation>
    <scope>NUCLEOTIDE SEQUENCE</scope>
    <source>
        <strain evidence="2">USAMLcec3-3695</strain>
    </source>
</reference>
<dbReference type="Proteomes" id="UP000824109">
    <property type="component" value="Unassembled WGS sequence"/>
</dbReference>
<keyword evidence="1" id="KW-1133">Transmembrane helix</keyword>
<keyword evidence="1" id="KW-0812">Transmembrane</keyword>
<proteinExistence type="predicted"/>
<dbReference type="Pfam" id="PF14221">
    <property type="entry name" value="DUF4330"/>
    <property type="match status" value="1"/>
</dbReference>
<evidence type="ECO:0000256" key="1">
    <source>
        <dbReference type="SAM" id="Phobius"/>
    </source>
</evidence>
<name>A0A9D1SEL7_9FIRM</name>
<organism evidence="2 3">
    <name type="scientific">Candidatus Ornithomonoglobus merdipullorum</name>
    <dbReference type="NCBI Taxonomy" id="2840895"/>
    <lineage>
        <taxon>Bacteria</taxon>
        <taxon>Bacillati</taxon>
        <taxon>Bacillota</taxon>
        <taxon>Clostridia</taxon>
        <taxon>Candidatus Ornithomonoglobus</taxon>
    </lineage>
</organism>